<accession>A0A1G6WQY0</accession>
<name>A0A1G6WQY0_9GAMM</name>
<dbReference type="EMBL" id="FNAG01000005">
    <property type="protein sequence ID" value="SDD67506.1"/>
    <property type="molecule type" value="Genomic_DNA"/>
</dbReference>
<organism evidence="2 3">
    <name type="scientific">Aquimonas voraii</name>
    <dbReference type="NCBI Taxonomy" id="265719"/>
    <lineage>
        <taxon>Bacteria</taxon>
        <taxon>Pseudomonadati</taxon>
        <taxon>Pseudomonadota</taxon>
        <taxon>Gammaproteobacteria</taxon>
        <taxon>Lysobacterales</taxon>
        <taxon>Lysobacteraceae</taxon>
        <taxon>Aquimonas</taxon>
    </lineage>
</organism>
<dbReference type="InterPro" id="IPR011050">
    <property type="entry name" value="Pectin_lyase_fold/virulence"/>
</dbReference>
<proteinExistence type="predicted"/>
<dbReference type="STRING" id="265719.SAMN04488509_10594"/>
<protein>
    <recommendedName>
        <fullName evidence="4">Polymorphic outer membrane protein repeat-containing protein</fullName>
    </recommendedName>
</protein>
<gene>
    <name evidence="2" type="ORF">SAMN04488509_10594</name>
</gene>
<evidence type="ECO:0000313" key="3">
    <source>
        <dbReference type="Proteomes" id="UP000199603"/>
    </source>
</evidence>
<keyword evidence="3" id="KW-1185">Reference proteome</keyword>
<keyword evidence="1" id="KW-0732">Signal</keyword>
<evidence type="ECO:0008006" key="4">
    <source>
        <dbReference type="Google" id="ProtNLM"/>
    </source>
</evidence>
<evidence type="ECO:0000313" key="2">
    <source>
        <dbReference type="EMBL" id="SDD67506.1"/>
    </source>
</evidence>
<feature type="signal peptide" evidence="1">
    <location>
        <begin position="1"/>
        <end position="36"/>
    </location>
</feature>
<evidence type="ECO:0000256" key="1">
    <source>
        <dbReference type="SAM" id="SignalP"/>
    </source>
</evidence>
<sequence>MLTLPRPHHAFARSAARLGVCLFALSAGMAAAPAFALVLRVGSDAACTHSSLQAALLALQGQAGQHSVLINKGAYAVPNGIVYAPTVNQTAVFLEGGYDSCSAGLSGDPTQDAHRAVFDGSGGAQRPVLELRLNGRVGSFQLRRLVLTGGDATGTVENSTGGGLAIRGAASVLLGLGASIRGNSAVDGGGVALTGSAVTLEEPLARVDLFLVEGAEISGNSASNRGGGLYCGGFPPGGGANVSRHGSIVVRDTLIGFNQAASGAAFHCYGSLEGGGGLQPRPTGTVWIVGNQSTAETGGCAAGIGTLDASQPATAGVRVLGAADNTSGLLAISSNGGFNAGLCLSGSYRIGTSTRPPGESRFRLQNLVILQQAGRGALGLSVSNALELELRPSGDQVSCSFFNPVPRLSLHGNAPDSVAGVPQSGRLLSASTGARLLLRRASVQDNLAFPTLISATDTAQMRIEASVLDDNRVVDPSGVNGPSLFAASLGGHVRLVNSTIIMRSGLDRFFRLDDAGTAAAYASILASTVTPAPANIGGNDSAGRFTRGWCGFFQSTADFATHLVEADPTLGGFTTLPAAAFDLDPQTYAPRSELLIDRCSPADTGSDFRGAPFNQQTRAGSLAWTDIGAVERQPQTAVFADGFESP</sequence>
<dbReference type="Proteomes" id="UP000199603">
    <property type="component" value="Unassembled WGS sequence"/>
</dbReference>
<dbReference type="SUPFAM" id="SSF51126">
    <property type="entry name" value="Pectin lyase-like"/>
    <property type="match status" value="1"/>
</dbReference>
<reference evidence="2 3" key="1">
    <citation type="submission" date="2016-10" db="EMBL/GenBank/DDBJ databases">
        <authorList>
            <person name="de Groot N.N."/>
        </authorList>
    </citation>
    <scope>NUCLEOTIDE SEQUENCE [LARGE SCALE GENOMIC DNA]</scope>
    <source>
        <strain evidence="2 3">DSM 16957</strain>
    </source>
</reference>
<feature type="chain" id="PRO_5011672241" description="Polymorphic outer membrane protein repeat-containing protein" evidence="1">
    <location>
        <begin position="37"/>
        <end position="646"/>
    </location>
</feature>
<dbReference type="AlphaFoldDB" id="A0A1G6WQY0"/>